<feature type="chain" id="PRO_5004544123" evidence="2">
    <location>
        <begin position="18"/>
        <end position="191"/>
    </location>
</feature>
<dbReference type="Gene3D" id="3.40.250.10">
    <property type="entry name" value="Rhodanese-like domain"/>
    <property type="match status" value="1"/>
</dbReference>
<dbReference type="PATRIC" id="fig|1367847.3.peg.29"/>
<dbReference type="EC" id="2.8.1.1" evidence="4"/>
<dbReference type="PROSITE" id="PS50206">
    <property type="entry name" value="RHODANESE_3"/>
    <property type="match status" value="1"/>
</dbReference>
<accession>S5XJ48</accession>
<dbReference type="Pfam" id="PF00581">
    <property type="entry name" value="Rhodanese"/>
    <property type="match status" value="1"/>
</dbReference>
<feature type="compositionally biased region" description="Low complexity" evidence="1">
    <location>
        <begin position="22"/>
        <end position="38"/>
    </location>
</feature>
<dbReference type="eggNOG" id="COG0607">
    <property type="taxonomic scope" value="Bacteria"/>
</dbReference>
<dbReference type="GO" id="GO:0004792">
    <property type="term" value="F:thiosulfate-cyanide sulfurtransferase activity"/>
    <property type="evidence" value="ECO:0007669"/>
    <property type="project" value="UniProtKB-EC"/>
</dbReference>
<dbReference type="AlphaFoldDB" id="S5XJ48"/>
<dbReference type="Proteomes" id="UP000015480">
    <property type="component" value="Chromosome"/>
</dbReference>
<sequence length="191" mass="20924">MKALALALCLIAGTVWAEGAPSPDANAASPPAAPVAEPEGFRSDPYNAPVPPTLTGAEVIDTAQALAFHDQGMPFVDVYPRQLRPDNLPEHTVWRPEPHLTIPDSIWLWNTGYDKLNRAETARLEDGLKQVTKGDLAQPFVIFCRANCWMSWNAGKRAVALGYTKVYWYPLGTDGWEAAGRELVRATVVAR</sequence>
<dbReference type="InterPro" id="IPR036873">
    <property type="entry name" value="Rhodanese-like_dom_sf"/>
</dbReference>
<feature type="domain" description="Rhodanese" evidence="3">
    <location>
        <begin position="102"/>
        <end position="185"/>
    </location>
</feature>
<dbReference type="InterPro" id="IPR022376">
    <property type="entry name" value="PQQ_CXXCW"/>
</dbReference>
<name>S5XJ48_PARAH</name>
<evidence type="ECO:0000256" key="1">
    <source>
        <dbReference type="SAM" id="MobiDB-lite"/>
    </source>
</evidence>
<dbReference type="EMBL" id="CP006650">
    <property type="protein sequence ID" value="AGT07204.1"/>
    <property type="molecule type" value="Genomic_DNA"/>
</dbReference>
<evidence type="ECO:0000256" key="2">
    <source>
        <dbReference type="SAM" id="SignalP"/>
    </source>
</evidence>
<proteinExistence type="predicted"/>
<dbReference type="KEGG" id="pami:JCM7686_0093"/>
<dbReference type="RefSeq" id="WP_020948844.1">
    <property type="nucleotide sequence ID" value="NC_022041.1"/>
</dbReference>
<organism evidence="4 5">
    <name type="scientific">Paracoccus aminophilus JCM 7686</name>
    <dbReference type="NCBI Taxonomy" id="1367847"/>
    <lineage>
        <taxon>Bacteria</taxon>
        <taxon>Pseudomonadati</taxon>
        <taxon>Pseudomonadota</taxon>
        <taxon>Alphaproteobacteria</taxon>
        <taxon>Rhodobacterales</taxon>
        <taxon>Paracoccaceae</taxon>
        <taxon>Paracoccus</taxon>
    </lineage>
</organism>
<feature type="signal peptide" evidence="2">
    <location>
        <begin position="1"/>
        <end position="17"/>
    </location>
</feature>
<evidence type="ECO:0000259" key="3">
    <source>
        <dbReference type="PROSITE" id="PS50206"/>
    </source>
</evidence>
<dbReference type="OrthoDB" id="176845at2"/>
<keyword evidence="5" id="KW-1185">Reference proteome</keyword>
<feature type="region of interest" description="Disordered" evidence="1">
    <location>
        <begin position="22"/>
        <end position="48"/>
    </location>
</feature>
<dbReference type="SUPFAM" id="SSF52821">
    <property type="entry name" value="Rhodanese/Cell cycle control phosphatase"/>
    <property type="match status" value="1"/>
</dbReference>
<reference evidence="4 5" key="1">
    <citation type="journal article" date="2014" name="BMC Genomics">
        <title>Architecture and functions of a multipartite genome of the methylotrophic bacterium Paracoccus aminophilus JCM 7686, containing primary and secondary chromids.</title>
        <authorList>
            <person name="Dziewit L."/>
            <person name="Czarnecki J."/>
            <person name="Wibberg D."/>
            <person name="Radlinska M."/>
            <person name="Mrozek P."/>
            <person name="Szymczak M."/>
            <person name="Schluter A."/>
            <person name="Puhler A."/>
            <person name="Bartosik D."/>
        </authorList>
    </citation>
    <scope>NUCLEOTIDE SEQUENCE [LARGE SCALE GENOMIC DNA]</scope>
    <source>
        <strain evidence="4">JCM 7686</strain>
    </source>
</reference>
<keyword evidence="2" id="KW-0732">Signal</keyword>
<evidence type="ECO:0000313" key="5">
    <source>
        <dbReference type="Proteomes" id="UP000015480"/>
    </source>
</evidence>
<dbReference type="HOGENOM" id="CLU_094703_0_0_5"/>
<dbReference type="InterPro" id="IPR001763">
    <property type="entry name" value="Rhodanese-like_dom"/>
</dbReference>
<dbReference type="STRING" id="1367847.JCM7686_0093"/>
<dbReference type="NCBIfam" id="TIGR03865">
    <property type="entry name" value="PQQ_CXXCW"/>
    <property type="match status" value="1"/>
</dbReference>
<keyword evidence="4" id="KW-0808">Transferase</keyword>
<gene>
    <name evidence="4" type="ORF">JCM7686_0093</name>
</gene>
<evidence type="ECO:0000313" key="4">
    <source>
        <dbReference type="EMBL" id="AGT07204.1"/>
    </source>
</evidence>
<protein>
    <submittedName>
        <fullName evidence="4">Rhodanese</fullName>
        <ecNumber evidence="4">2.8.1.1</ecNumber>
    </submittedName>
</protein>
<dbReference type="CDD" id="cd00158">
    <property type="entry name" value="RHOD"/>
    <property type="match status" value="1"/>
</dbReference>